<comment type="caution">
    <text evidence="3">The sequence shown here is derived from an EMBL/GenBank/DDBJ whole genome shotgun (WGS) entry which is preliminary data.</text>
</comment>
<evidence type="ECO:0000313" key="3">
    <source>
        <dbReference type="EMBL" id="KAA8628306.1"/>
    </source>
</evidence>
<keyword evidence="2" id="KW-0812">Transmembrane</keyword>
<evidence type="ECO:0000256" key="1">
    <source>
        <dbReference type="SAM" id="MobiDB-lite"/>
    </source>
</evidence>
<keyword evidence="2" id="KW-0472">Membrane</keyword>
<accession>A0A8S8ZHK8</accession>
<keyword evidence="2" id="KW-1133">Transmembrane helix</keyword>
<evidence type="ECO:0000256" key="2">
    <source>
        <dbReference type="SAM" id="Phobius"/>
    </source>
</evidence>
<dbReference type="EMBL" id="NMPR01000192">
    <property type="protein sequence ID" value="KAA8628306.1"/>
    <property type="molecule type" value="Genomic_DNA"/>
</dbReference>
<dbReference type="Proteomes" id="UP000433876">
    <property type="component" value="Unassembled WGS sequence"/>
</dbReference>
<feature type="region of interest" description="Disordered" evidence="1">
    <location>
        <begin position="91"/>
        <end position="138"/>
    </location>
</feature>
<feature type="compositionally biased region" description="Low complexity" evidence="1">
    <location>
        <begin position="116"/>
        <end position="138"/>
    </location>
</feature>
<sequence>MNGFRHLAHEAVGLPTSNIDLDTNVEPDTWPPTLSLNNSSQPEPPLQEFGIVSWSDATFSSWGITAISQSLLLTREGEDLLTKPVPLLPLSASSRSVSSTPSHSGSGPKLRPSTRPPSASSNTPSSTTATPATTITAPKPEPQSFLRLLHIPHKPQHSLLINPHLLLRLFHVLDLDPHALYLFHTFTPGFHVLSSSPSSHKLPFLDGQVLRFYLSSNDVTTIWSYNIKRRVTLGVCFVDERMGHKFNVVKYHLEVFRGVLGSPVAVVCADVARACVWRGETGLEGERDSGGLYKGVKAAEKKKGDRAGEGWCASDKIYTDSMELSPVLMETLSRRCRDLGRVSTKAQEAKSSLRLALRMAKQLTIRRKLWRELTISGTNTAVDPITEDANAQIRLLVRDLIIPQLKARIFGWTCRQKEAVVWTKVLMARISRTDASTNHREASSMRVIAVMTMAFLPATFFATLFALPAFQWEVIDGYNDYLPGGQGGGGRRGGGGGGAGGGGGGNDGCGGVDGGDDGVIQKSFWIWVAFSLPLTMMVFVICGVTSSSWWEELRKEWWWRLRPRRRR</sequence>
<dbReference type="AlphaFoldDB" id="A0A8S8ZHK8"/>
<feature type="transmembrane region" description="Helical" evidence="2">
    <location>
        <begin position="447"/>
        <end position="470"/>
    </location>
</feature>
<reference evidence="3 4" key="1">
    <citation type="submission" date="2017-07" db="EMBL/GenBank/DDBJ databases">
        <title>Genome sequence of the Sordaria macrospora wild type strain R19027.</title>
        <authorList>
            <person name="Nowrousian M."/>
            <person name="Teichert I."/>
            <person name="Kueck U."/>
        </authorList>
    </citation>
    <scope>NUCLEOTIDE SEQUENCE [LARGE SCALE GENOMIC DNA]</scope>
    <source>
        <strain evidence="3 4">R19027</strain>
        <tissue evidence="3">Mycelium</tissue>
    </source>
</reference>
<name>A0A8S8ZHK8_SORMA</name>
<protein>
    <submittedName>
        <fullName evidence="3">Uncharacterized protein</fullName>
    </submittedName>
</protein>
<proteinExistence type="predicted"/>
<feature type="transmembrane region" description="Helical" evidence="2">
    <location>
        <begin position="524"/>
        <end position="550"/>
    </location>
</feature>
<organism evidence="3 4">
    <name type="scientific">Sordaria macrospora</name>
    <dbReference type="NCBI Taxonomy" id="5147"/>
    <lineage>
        <taxon>Eukaryota</taxon>
        <taxon>Fungi</taxon>
        <taxon>Dikarya</taxon>
        <taxon>Ascomycota</taxon>
        <taxon>Pezizomycotina</taxon>
        <taxon>Sordariomycetes</taxon>
        <taxon>Sordariomycetidae</taxon>
        <taxon>Sordariales</taxon>
        <taxon>Sordariaceae</taxon>
        <taxon>Sordaria</taxon>
    </lineage>
</organism>
<gene>
    <name evidence="3" type="ORF">SMACR_08125</name>
</gene>
<feature type="compositionally biased region" description="Low complexity" evidence="1">
    <location>
        <begin position="91"/>
        <end position="108"/>
    </location>
</feature>
<dbReference type="VEuPathDB" id="FungiDB:SMAC_08125"/>
<evidence type="ECO:0000313" key="4">
    <source>
        <dbReference type="Proteomes" id="UP000433876"/>
    </source>
</evidence>